<evidence type="ECO:0000313" key="3">
    <source>
        <dbReference type="Proteomes" id="UP000720189"/>
    </source>
</evidence>
<organism evidence="2 3">
    <name type="scientific">Fusarium redolens</name>
    <dbReference type="NCBI Taxonomy" id="48865"/>
    <lineage>
        <taxon>Eukaryota</taxon>
        <taxon>Fungi</taxon>
        <taxon>Dikarya</taxon>
        <taxon>Ascomycota</taxon>
        <taxon>Pezizomycotina</taxon>
        <taxon>Sordariomycetes</taxon>
        <taxon>Hypocreomycetidae</taxon>
        <taxon>Hypocreales</taxon>
        <taxon>Nectriaceae</taxon>
        <taxon>Fusarium</taxon>
        <taxon>Fusarium redolens species complex</taxon>
    </lineage>
</organism>
<dbReference type="AlphaFoldDB" id="A0A9P9FW51"/>
<dbReference type="OrthoDB" id="3251507at2759"/>
<sequence>LDRYQRLIARLYEVLILLWIEQPVQGPQVTVKHDNISLTASRRRLTTGLAYYCDWDKGGRATTSIGIEDSEESSIFWVALNQGFEKGEFASAHRIPTFLR</sequence>
<protein>
    <submittedName>
        <fullName evidence="2">Uncharacterized protein</fullName>
    </submittedName>
</protein>
<reference evidence="2" key="1">
    <citation type="journal article" date="2021" name="Nat. Commun.">
        <title>Genetic determinants of endophytism in the Arabidopsis root mycobiome.</title>
        <authorList>
            <person name="Mesny F."/>
            <person name="Miyauchi S."/>
            <person name="Thiergart T."/>
            <person name="Pickel B."/>
            <person name="Atanasova L."/>
            <person name="Karlsson M."/>
            <person name="Huettel B."/>
            <person name="Barry K.W."/>
            <person name="Haridas S."/>
            <person name="Chen C."/>
            <person name="Bauer D."/>
            <person name="Andreopoulos W."/>
            <person name="Pangilinan J."/>
            <person name="LaButti K."/>
            <person name="Riley R."/>
            <person name="Lipzen A."/>
            <person name="Clum A."/>
            <person name="Drula E."/>
            <person name="Henrissat B."/>
            <person name="Kohler A."/>
            <person name="Grigoriev I.V."/>
            <person name="Martin F.M."/>
            <person name="Hacquard S."/>
        </authorList>
    </citation>
    <scope>NUCLEOTIDE SEQUENCE</scope>
    <source>
        <strain evidence="2">MPI-CAGE-AT-0023</strain>
    </source>
</reference>
<feature type="non-terminal residue" evidence="2">
    <location>
        <position position="1"/>
    </location>
</feature>
<feature type="chain" id="PRO_5040465444" evidence="1">
    <location>
        <begin position="27"/>
        <end position="100"/>
    </location>
</feature>
<name>A0A9P9FW51_FUSRE</name>
<feature type="signal peptide" evidence="1">
    <location>
        <begin position="1"/>
        <end position="26"/>
    </location>
</feature>
<dbReference type="RefSeq" id="XP_046042024.1">
    <property type="nucleotide sequence ID" value="XM_046188983.1"/>
</dbReference>
<keyword evidence="1" id="KW-0732">Signal</keyword>
<dbReference type="Proteomes" id="UP000720189">
    <property type="component" value="Unassembled WGS sequence"/>
</dbReference>
<evidence type="ECO:0000313" key="2">
    <source>
        <dbReference type="EMBL" id="KAH7220420.1"/>
    </source>
</evidence>
<proteinExistence type="predicted"/>
<dbReference type="EMBL" id="JAGMUX010000028">
    <property type="protein sequence ID" value="KAH7220420.1"/>
    <property type="molecule type" value="Genomic_DNA"/>
</dbReference>
<dbReference type="GeneID" id="70218937"/>
<evidence type="ECO:0000256" key="1">
    <source>
        <dbReference type="SAM" id="SignalP"/>
    </source>
</evidence>
<accession>A0A9P9FW51</accession>
<gene>
    <name evidence="2" type="ORF">BKA55DRAFT_528206</name>
</gene>
<comment type="caution">
    <text evidence="2">The sequence shown here is derived from an EMBL/GenBank/DDBJ whole genome shotgun (WGS) entry which is preliminary data.</text>
</comment>
<keyword evidence="3" id="KW-1185">Reference proteome</keyword>